<feature type="compositionally biased region" description="Basic and acidic residues" evidence="2">
    <location>
        <begin position="335"/>
        <end position="349"/>
    </location>
</feature>
<dbReference type="InterPro" id="IPR001680">
    <property type="entry name" value="WD40_rpt"/>
</dbReference>
<keyword evidence="1" id="KW-0853">WD repeat</keyword>
<dbReference type="PROSITE" id="PS50082">
    <property type="entry name" value="WD_REPEATS_2"/>
    <property type="match status" value="1"/>
</dbReference>
<sequence>MNATNINGISGPPTASIMAAKIYEERMKQPQSMDTAISSQFLDGNRVALLRSATNHPGYCPMFPLKFYQEQGTRKRKSTSSGAANSAGMPSANSPPSTPSIHTTGDGVSMASNLQSASTMSKSLMMYGVDRTGGLASSNQMVVLWNMDTMQTMSSSQEHSHIITDVCFRPNSSQLATSSFDKTVRLWNAAEVCLLITVIILLAARFKEPRRQSLWASARVKPGDRTRLLALLRSFVVDFGRQRSIEGEINVGGRLREKSIVSGQLREKKRRRKRGEEERRRGYIPPFPPLPSPRPHPRVILLPREETGEKDRGDIVEPAPSSLAHRPHPRAILLPREEMSPCAGRKIEA</sequence>
<feature type="compositionally biased region" description="Basic and acidic residues" evidence="2">
    <location>
        <begin position="303"/>
        <end position="315"/>
    </location>
</feature>
<comment type="caution">
    <text evidence="3">The sequence shown here is derived from an EMBL/GenBank/DDBJ whole genome shotgun (WGS) entry which is preliminary data.</text>
</comment>
<evidence type="ECO:0000313" key="3">
    <source>
        <dbReference type="EMBL" id="RRT49878.1"/>
    </source>
</evidence>
<feature type="compositionally biased region" description="Pro residues" evidence="2">
    <location>
        <begin position="285"/>
        <end position="294"/>
    </location>
</feature>
<dbReference type="SMART" id="SM00320">
    <property type="entry name" value="WD40"/>
    <property type="match status" value="1"/>
</dbReference>
<dbReference type="GO" id="GO:0003714">
    <property type="term" value="F:transcription corepressor activity"/>
    <property type="evidence" value="ECO:0007669"/>
    <property type="project" value="InterPro"/>
</dbReference>
<dbReference type="SUPFAM" id="SSF50978">
    <property type="entry name" value="WD40 repeat-like"/>
    <property type="match status" value="1"/>
</dbReference>
<dbReference type="InterPro" id="IPR036322">
    <property type="entry name" value="WD40_repeat_dom_sf"/>
</dbReference>
<feature type="repeat" description="WD" evidence="1">
    <location>
        <begin position="156"/>
        <end position="188"/>
    </location>
</feature>
<dbReference type="AlphaFoldDB" id="A0A426YDS8"/>
<feature type="compositionally biased region" description="Polar residues" evidence="2">
    <location>
        <begin position="91"/>
        <end position="103"/>
    </location>
</feature>
<dbReference type="PANTHER" id="PTHR44376">
    <property type="entry name" value="TRANSCRIPTIONAL REGULATOR OF FILAMENTOUS GROWTH FLO8"/>
    <property type="match status" value="1"/>
</dbReference>
<dbReference type="EMBL" id="AMZH03013066">
    <property type="protein sequence ID" value="RRT49878.1"/>
    <property type="molecule type" value="Genomic_DNA"/>
</dbReference>
<accession>A0A426YDS8</accession>
<gene>
    <name evidence="3" type="ORF">B296_00052074</name>
</gene>
<protein>
    <submittedName>
        <fullName evidence="3">Uncharacterized protein</fullName>
    </submittedName>
</protein>
<dbReference type="Pfam" id="PF00400">
    <property type="entry name" value="WD40"/>
    <property type="match status" value="1"/>
</dbReference>
<evidence type="ECO:0000313" key="4">
    <source>
        <dbReference type="Proteomes" id="UP000287651"/>
    </source>
</evidence>
<organism evidence="3 4">
    <name type="scientific">Ensete ventricosum</name>
    <name type="common">Abyssinian banana</name>
    <name type="synonym">Musa ensete</name>
    <dbReference type="NCBI Taxonomy" id="4639"/>
    <lineage>
        <taxon>Eukaryota</taxon>
        <taxon>Viridiplantae</taxon>
        <taxon>Streptophyta</taxon>
        <taxon>Embryophyta</taxon>
        <taxon>Tracheophyta</taxon>
        <taxon>Spermatophyta</taxon>
        <taxon>Magnoliopsida</taxon>
        <taxon>Liliopsida</taxon>
        <taxon>Zingiberales</taxon>
        <taxon>Musaceae</taxon>
        <taxon>Ensete</taxon>
    </lineage>
</organism>
<evidence type="ECO:0000256" key="1">
    <source>
        <dbReference type="PROSITE-ProRule" id="PRU00221"/>
    </source>
</evidence>
<dbReference type="PROSITE" id="PS50294">
    <property type="entry name" value="WD_REPEATS_REGION"/>
    <property type="match status" value="1"/>
</dbReference>
<evidence type="ECO:0000256" key="2">
    <source>
        <dbReference type="SAM" id="MobiDB-lite"/>
    </source>
</evidence>
<dbReference type="InterPro" id="IPR015943">
    <property type="entry name" value="WD40/YVTN_repeat-like_dom_sf"/>
</dbReference>
<feature type="region of interest" description="Disordered" evidence="2">
    <location>
        <begin position="71"/>
        <end position="109"/>
    </location>
</feature>
<dbReference type="Gene3D" id="2.130.10.10">
    <property type="entry name" value="YVTN repeat-like/Quinoprotein amine dehydrogenase"/>
    <property type="match status" value="1"/>
</dbReference>
<name>A0A426YDS8_ENSVE</name>
<dbReference type="PANTHER" id="PTHR44376:SF9">
    <property type="entry name" value="TRANSCRIPTIONAL COREPRESSOR LEUNIG_HOMOLOG"/>
    <property type="match status" value="1"/>
</dbReference>
<proteinExistence type="predicted"/>
<feature type="region of interest" description="Disordered" evidence="2">
    <location>
        <begin position="263"/>
        <end position="349"/>
    </location>
</feature>
<feature type="non-terminal residue" evidence="3">
    <location>
        <position position="349"/>
    </location>
</feature>
<dbReference type="Proteomes" id="UP000287651">
    <property type="component" value="Unassembled WGS sequence"/>
</dbReference>
<dbReference type="InterPro" id="IPR044716">
    <property type="entry name" value="LEUNIG-like"/>
</dbReference>
<reference evidence="3 4" key="1">
    <citation type="journal article" date="2014" name="Agronomy (Basel)">
        <title>A Draft Genome Sequence for Ensete ventricosum, the Drought-Tolerant Tree Against Hunger.</title>
        <authorList>
            <person name="Harrison J."/>
            <person name="Moore K.A."/>
            <person name="Paszkiewicz K."/>
            <person name="Jones T."/>
            <person name="Grant M."/>
            <person name="Ambacheew D."/>
            <person name="Muzemil S."/>
            <person name="Studholme D.J."/>
        </authorList>
    </citation>
    <scope>NUCLEOTIDE SEQUENCE [LARGE SCALE GENOMIC DNA]</scope>
</reference>